<proteinExistence type="predicted"/>
<dbReference type="EMBL" id="CM037620">
    <property type="protein sequence ID" value="KAH7995011.1"/>
    <property type="molecule type" value="Genomic_DNA"/>
</dbReference>
<reference evidence="1" key="1">
    <citation type="submission" date="2021-08" db="EMBL/GenBank/DDBJ databases">
        <title>The first chromosome-level gecko genome reveals the dynamic sex chromosomes of Neotropical dwarf geckos (Sphaerodactylidae: Sphaerodactylus).</title>
        <authorList>
            <person name="Pinto B.J."/>
            <person name="Keating S.E."/>
            <person name="Gamble T."/>
        </authorList>
    </citation>
    <scope>NUCLEOTIDE SEQUENCE</scope>
    <source>
        <strain evidence="1">TG3544</strain>
    </source>
</reference>
<name>A0ACB8EQZ7_9SAUR</name>
<evidence type="ECO:0000313" key="2">
    <source>
        <dbReference type="Proteomes" id="UP000827872"/>
    </source>
</evidence>
<keyword evidence="2" id="KW-1185">Reference proteome</keyword>
<protein>
    <submittedName>
        <fullName evidence="1">Uncharacterized protein</fullName>
    </submittedName>
</protein>
<accession>A0ACB8EQZ7</accession>
<organism evidence="1 2">
    <name type="scientific">Sphaerodactylus townsendi</name>
    <dbReference type="NCBI Taxonomy" id="933632"/>
    <lineage>
        <taxon>Eukaryota</taxon>
        <taxon>Metazoa</taxon>
        <taxon>Chordata</taxon>
        <taxon>Craniata</taxon>
        <taxon>Vertebrata</taxon>
        <taxon>Euteleostomi</taxon>
        <taxon>Lepidosauria</taxon>
        <taxon>Squamata</taxon>
        <taxon>Bifurcata</taxon>
        <taxon>Gekkota</taxon>
        <taxon>Sphaerodactylidae</taxon>
        <taxon>Sphaerodactylus</taxon>
    </lineage>
</organism>
<evidence type="ECO:0000313" key="1">
    <source>
        <dbReference type="EMBL" id="KAH7995011.1"/>
    </source>
</evidence>
<comment type="caution">
    <text evidence="1">The sequence shown here is derived from an EMBL/GenBank/DDBJ whole genome shotgun (WGS) entry which is preliminary data.</text>
</comment>
<gene>
    <name evidence="1" type="ORF">K3G42_019949</name>
</gene>
<dbReference type="Proteomes" id="UP000827872">
    <property type="component" value="Linkage Group LG07"/>
</dbReference>
<sequence length="81" mass="9103">MVSFHVNFVRCFLDSSETVLPALWEKKKTSPASHSQWKRFKEDEPASHGVNTKVSQIAAISDSDHMAIIQNEGTQCVSQKK</sequence>